<dbReference type="EMBL" id="FNNZ01000036">
    <property type="protein sequence ID" value="SDX55800.1"/>
    <property type="molecule type" value="Genomic_DNA"/>
</dbReference>
<keyword evidence="2" id="KW-1185">Reference proteome</keyword>
<sequence>MAIYRKEHLVPYIQELEAYYLALRRAVEGAPPNDNLAEQYHANSEQFRREFTEVDIDRVLRDLERFKATATMLKQLKGKHMKPARG</sequence>
<evidence type="ECO:0000313" key="1">
    <source>
        <dbReference type="EMBL" id="SDX55800.1"/>
    </source>
</evidence>
<proteinExistence type="predicted"/>
<accession>A0A1H3CP43</accession>
<protein>
    <submittedName>
        <fullName evidence="1">Uncharacterized protein</fullName>
    </submittedName>
</protein>
<gene>
    <name evidence="1" type="ORF">SAMN05421783_13615</name>
</gene>
<organism evidence="1 2">
    <name type="scientific">Thiocapsa roseopersicina</name>
    <dbReference type="NCBI Taxonomy" id="1058"/>
    <lineage>
        <taxon>Bacteria</taxon>
        <taxon>Pseudomonadati</taxon>
        <taxon>Pseudomonadota</taxon>
        <taxon>Gammaproteobacteria</taxon>
        <taxon>Chromatiales</taxon>
        <taxon>Chromatiaceae</taxon>
        <taxon>Thiocapsa</taxon>
    </lineage>
</organism>
<dbReference type="OrthoDB" id="7064583at2"/>
<name>A0A1H3CP43_THIRO</name>
<dbReference type="Proteomes" id="UP000198816">
    <property type="component" value="Unassembled WGS sequence"/>
</dbReference>
<dbReference type="RefSeq" id="WP_093037840.1">
    <property type="nucleotide sequence ID" value="NZ_FNNZ01000036.1"/>
</dbReference>
<evidence type="ECO:0000313" key="2">
    <source>
        <dbReference type="Proteomes" id="UP000198816"/>
    </source>
</evidence>
<reference evidence="2" key="1">
    <citation type="submission" date="2016-10" db="EMBL/GenBank/DDBJ databases">
        <authorList>
            <person name="Varghese N."/>
            <person name="Submissions S."/>
        </authorList>
    </citation>
    <scope>NUCLEOTIDE SEQUENCE [LARGE SCALE GENOMIC DNA]</scope>
    <source>
        <strain evidence="2">DSM 217</strain>
    </source>
</reference>
<dbReference type="AlphaFoldDB" id="A0A1H3CP43"/>